<name>A0A0J9SXS8_PLAV1</name>
<gene>
    <name evidence="1" type="ORF">PVBG_05802</name>
</gene>
<reference evidence="1 2" key="1">
    <citation type="submission" date="2011-08" db="EMBL/GenBank/DDBJ databases">
        <title>The Genome Sequence of Plasmodium vivax Brazil I.</title>
        <authorList>
            <consortium name="The Broad Institute Genome Sequencing Platform"/>
            <consortium name="The Broad Institute Genome Sequencing Center for Infectious Disease"/>
            <person name="Neafsey D."/>
            <person name="Carlton J."/>
            <person name="Barnwell J."/>
            <person name="Collins W."/>
            <person name="Escalante A."/>
            <person name="Mullikin J."/>
            <person name="Saul A."/>
            <person name="Guigo R."/>
            <person name="Camara F."/>
            <person name="Young S.K."/>
            <person name="Zeng Q."/>
            <person name="Gargeya S."/>
            <person name="Fitzgerald M."/>
            <person name="Haas B."/>
            <person name="Abouelleil A."/>
            <person name="Alvarado L."/>
            <person name="Arachchi H.M."/>
            <person name="Berlin A."/>
            <person name="Brown A."/>
            <person name="Chapman S.B."/>
            <person name="Chen Z."/>
            <person name="Dunbar C."/>
            <person name="Freedman E."/>
            <person name="Gearin G."/>
            <person name="Gellesch M."/>
            <person name="Goldberg J."/>
            <person name="Griggs A."/>
            <person name="Gujja S."/>
            <person name="Heiman D."/>
            <person name="Howarth C."/>
            <person name="Larson L."/>
            <person name="Lui A."/>
            <person name="MacDonald P.J.P."/>
            <person name="Montmayeur A."/>
            <person name="Murphy C."/>
            <person name="Neiman D."/>
            <person name="Pearson M."/>
            <person name="Priest M."/>
            <person name="Roberts A."/>
            <person name="Saif S."/>
            <person name="Shea T."/>
            <person name="Shenoy N."/>
            <person name="Sisk P."/>
            <person name="Stolte C."/>
            <person name="Sykes S."/>
            <person name="Wortman J."/>
            <person name="Nusbaum C."/>
            <person name="Birren B."/>
        </authorList>
    </citation>
    <scope>NUCLEOTIDE SEQUENCE [LARGE SCALE GENOMIC DNA]</scope>
    <source>
        <strain evidence="1 2">Brazil I</strain>
    </source>
</reference>
<protein>
    <submittedName>
        <fullName evidence="1">Uncharacterized protein</fullName>
    </submittedName>
</protein>
<feature type="non-terminal residue" evidence="1">
    <location>
        <position position="1"/>
    </location>
</feature>
<dbReference type="OrthoDB" id="389196at2759"/>
<evidence type="ECO:0000313" key="2">
    <source>
        <dbReference type="Proteomes" id="UP000053327"/>
    </source>
</evidence>
<dbReference type="AlphaFoldDB" id="A0A0J9SXS8"/>
<proteinExistence type="predicted"/>
<dbReference type="EMBL" id="KQ234785">
    <property type="protein sequence ID" value="KMZ87865.1"/>
    <property type="molecule type" value="Genomic_DNA"/>
</dbReference>
<accession>A0A0J9SXS8</accession>
<organism evidence="1 2">
    <name type="scientific">Plasmodium vivax (strain Brazil I)</name>
    <dbReference type="NCBI Taxonomy" id="1033975"/>
    <lineage>
        <taxon>Eukaryota</taxon>
        <taxon>Sar</taxon>
        <taxon>Alveolata</taxon>
        <taxon>Apicomplexa</taxon>
        <taxon>Aconoidasida</taxon>
        <taxon>Haemosporida</taxon>
        <taxon>Plasmodiidae</taxon>
        <taxon>Plasmodium</taxon>
        <taxon>Plasmodium (Plasmodium)</taxon>
    </lineage>
</organism>
<dbReference type="Proteomes" id="UP000053327">
    <property type="component" value="Unassembled WGS sequence"/>
</dbReference>
<sequence length="113" mass="13471">FSDVKTTFSNVTDTYFNTIKKIEDPILQHISLYLVNNYNNFKSYFSVSGKHTDSTACKNLNRWLDQKKSIYTRATNCTENKDAWEKHIEPLWIELENKNDGNKCNRYEYYHNT</sequence>
<evidence type="ECO:0000313" key="1">
    <source>
        <dbReference type="EMBL" id="KMZ87865.1"/>
    </source>
</evidence>
<feature type="non-terminal residue" evidence="1">
    <location>
        <position position="113"/>
    </location>
</feature>